<dbReference type="Proteomes" id="UP001589619">
    <property type="component" value="Unassembled WGS sequence"/>
</dbReference>
<protein>
    <submittedName>
        <fullName evidence="3">Metallophosphoesterase family protein</fullName>
        <ecNumber evidence="3">3.1.-.-</ecNumber>
    </submittedName>
</protein>
<dbReference type="EC" id="3.1.-.-" evidence="3"/>
<dbReference type="Pfam" id="PF00149">
    <property type="entry name" value="Metallophos"/>
    <property type="match status" value="1"/>
</dbReference>
<dbReference type="GO" id="GO:0016787">
    <property type="term" value="F:hydrolase activity"/>
    <property type="evidence" value="ECO:0007669"/>
    <property type="project" value="UniProtKB-KW"/>
</dbReference>
<feature type="compositionally biased region" description="Polar residues" evidence="1">
    <location>
        <begin position="36"/>
        <end position="52"/>
    </location>
</feature>
<keyword evidence="3" id="KW-0378">Hydrolase</keyword>
<sequence>MSRRQFIKWLLSLAALCAATFAGWRFWLRREPAGTSEPNDSGTAVAPSGSSEGSERPAPLADGSLLGVMILSDTHVNSGFEEQSDKLRKALDDTSRFDSRIDALLITGDITDAGTDADYREYANVMKAYKKLPAVHANMGNHDYYGIWIDKDGQWSKDSMPNGKSDEHSRRAFMSQFGLERTYHDFYVNGFHFIMLSQEAYVQEKPEVGEGAWYSDEQLAWFKKALEPHKDGSPVFVMIHQPLPAIGQDGGSHQLIRAQAFRSLLKPYANVFVFSGHRHQNFRSGEHYSKETFHWFQNASVGRTRPVQQGDNTPTAQGLYVQVYADKVVLRAREFMDRTWIAEGSWTIPLKR</sequence>
<organism evidence="3 4">
    <name type="scientific">Paenibacillus hodogayensis</name>
    <dbReference type="NCBI Taxonomy" id="279208"/>
    <lineage>
        <taxon>Bacteria</taxon>
        <taxon>Bacillati</taxon>
        <taxon>Bacillota</taxon>
        <taxon>Bacilli</taxon>
        <taxon>Bacillales</taxon>
        <taxon>Paenibacillaceae</taxon>
        <taxon>Paenibacillus</taxon>
    </lineage>
</organism>
<feature type="domain" description="Calcineurin-like phosphoesterase" evidence="2">
    <location>
        <begin position="68"/>
        <end position="280"/>
    </location>
</feature>
<name>A0ABV5W886_9BACL</name>
<keyword evidence="4" id="KW-1185">Reference proteome</keyword>
<evidence type="ECO:0000313" key="3">
    <source>
        <dbReference type="EMBL" id="MFB9756626.1"/>
    </source>
</evidence>
<reference evidence="3 4" key="1">
    <citation type="submission" date="2024-09" db="EMBL/GenBank/DDBJ databases">
        <authorList>
            <person name="Sun Q."/>
            <person name="Mori K."/>
        </authorList>
    </citation>
    <scope>NUCLEOTIDE SEQUENCE [LARGE SCALE GENOMIC DNA]</scope>
    <source>
        <strain evidence="3 4">JCM 12520</strain>
    </source>
</reference>
<dbReference type="PANTHER" id="PTHR43143:SF1">
    <property type="entry name" value="SERINE_THREONINE-PROTEIN PHOSPHATASE CPPED1"/>
    <property type="match status" value="1"/>
</dbReference>
<dbReference type="PANTHER" id="PTHR43143">
    <property type="entry name" value="METALLOPHOSPHOESTERASE, CALCINEURIN SUPERFAMILY"/>
    <property type="match status" value="1"/>
</dbReference>
<dbReference type="InterPro" id="IPR029052">
    <property type="entry name" value="Metallo-depent_PP-like"/>
</dbReference>
<dbReference type="Gene3D" id="3.60.21.10">
    <property type="match status" value="1"/>
</dbReference>
<dbReference type="InterPro" id="IPR051918">
    <property type="entry name" value="STPP_CPPED1"/>
</dbReference>
<feature type="region of interest" description="Disordered" evidence="1">
    <location>
        <begin position="34"/>
        <end position="58"/>
    </location>
</feature>
<dbReference type="EMBL" id="JBHMAG010000025">
    <property type="protein sequence ID" value="MFB9756626.1"/>
    <property type="molecule type" value="Genomic_DNA"/>
</dbReference>
<evidence type="ECO:0000259" key="2">
    <source>
        <dbReference type="Pfam" id="PF00149"/>
    </source>
</evidence>
<accession>A0ABV5W886</accession>
<dbReference type="RefSeq" id="WP_344913075.1">
    <property type="nucleotide sequence ID" value="NZ_BAAAYO010000011.1"/>
</dbReference>
<comment type="caution">
    <text evidence="3">The sequence shown here is derived from an EMBL/GenBank/DDBJ whole genome shotgun (WGS) entry which is preliminary data.</text>
</comment>
<dbReference type="InterPro" id="IPR004843">
    <property type="entry name" value="Calcineurin-like_PHP"/>
</dbReference>
<proteinExistence type="predicted"/>
<dbReference type="SUPFAM" id="SSF56300">
    <property type="entry name" value="Metallo-dependent phosphatases"/>
    <property type="match status" value="1"/>
</dbReference>
<gene>
    <name evidence="3" type="ORF">ACFFNY_34050</name>
</gene>
<evidence type="ECO:0000256" key="1">
    <source>
        <dbReference type="SAM" id="MobiDB-lite"/>
    </source>
</evidence>
<evidence type="ECO:0000313" key="4">
    <source>
        <dbReference type="Proteomes" id="UP001589619"/>
    </source>
</evidence>